<evidence type="ECO:0000313" key="3">
    <source>
        <dbReference type="EMBL" id="SVA03322.1"/>
    </source>
</evidence>
<dbReference type="PRINTS" id="PR01790">
    <property type="entry name" value="SMP30FAMILY"/>
</dbReference>
<dbReference type="AlphaFoldDB" id="A0A381SGV9"/>
<proteinExistence type="inferred from homology"/>
<reference evidence="3" key="1">
    <citation type="submission" date="2018-05" db="EMBL/GenBank/DDBJ databases">
        <authorList>
            <person name="Lanie J.A."/>
            <person name="Ng W.-L."/>
            <person name="Kazmierczak K.M."/>
            <person name="Andrzejewski T.M."/>
            <person name="Davidsen T.M."/>
            <person name="Wayne K.J."/>
            <person name="Tettelin H."/>
            <person name="Glass J.I."/>
            <person name="Rusch D."/>
            <person name="Podicherti R."/>
            <person name="Tsui H.-C.T."/>
            <person name="Winkler M.E."/>
        </authorList>
    </citation>
    <scope>NUCLEOTIDE SEQUENCE</scope>
</reference>
<dbReference type="Pfam" id="PF08450">
    <property type="entry name" value="SGL"/>
    <property type="match status" value="1"/>
</dbReference>
<dbReference type="GO" id="GO:0005509">
    <property type="term" value="F:calcium ion binding"/>
    <property type="evidence" value="ECO:0007669"/>
    <property type="project" value="TreeGrafter"/>
</dbReference>
<feature type="domain" description="SMP-30/Gluconolactonase/LRE-like region" evidence="2">
    <location>
        <begin position="13"/>
        <end position="252"/>
    </location>
</feature>
<dbReference type="GO" id="GO:0019853">
    <property type="term" value="P:L-ascorbic acid biosynthetic process"/>
    <property type="evidence" value="ECO:0007669"/>
    <property type="project" value="TreeGrafter"/>
</dbReference>
<dbReference type="GO" id="GO:0004341">
    <property type="term" value="F:gluconolactonase activity"/>
    <property type="evidence" value="ECO:0007669"/>
    <property type="project" value="TreeGrafter"/>
</dbReference>
<evidence type="ECO:0000259" key="2">
    <source>
        <dbReference type="Pfam" id="PF08450"/>
    </source>
</evidence>
<organism evidence="3">
    <name type="scientific">marine metagenome</name>
    <dbReference type="NCBI Taxonomy" id="408172"/>
    <lineage>
        <taxon>unclassified sequences</taxon>
        <taxon>metagenomes</taxon>
        <taxon>ecological metagenomes</taxon>
    </lineage>
</organism>
<accession>A0A381SGV9</accession>
<dbReference type="PANTHER" id="PTHR10907:SF47">
    <property type="entry name" value="REGUCALCIN"/>
    <property type="match status" value="1"/>
</dbReference>
<dbReference type="InterPro" id="IPR013658">
    <property type="entry name" value="SGL"/>
</dbReference>
<dbReference type="Gene3D" id="2.120.10.30">
    <property type="entry name" value="TolB, C-terminal domain"/>
    <property type="match status" value="1"/>
</dbReference>
<gene>
    <name evidence="3" type="ORF">METZ01_LOCUS56176</name>
</gene>
<name>A0A381SGV9_9ZZZZ</name>
<dbReference type="InterPro" id="IPR005511">
    <property type="entry name" value="SMP-30"/>
</dbReference>
<dbReference type="InterPro" id="IPR011042">
    <property type="entry name" value="6-blade_b-propeller_TolB-like"/>
</dbReference>
<evidence type="ECO:0000256" key="1">
    <source>
        <dbReference type="ARBA" id="ARBA00008853"/>
    </source>
</evidence>
<protein>
    <recommendedName>
        <fullName evidence="2">SMP-30/Gluconolactonase/LRE-like region domain-containing protein</fullName>
    </recommendedName>
</protein>
<sequence>MFDFDIIDTKTVLGESGFYLHKSNEIVFLDLLDPALFIYSLENNSYYKEKIKLPKPLGNIYPHNNGNFYLSCFNGLYNYNRRTKKITKVIDVRKDDELKHISYNDGTITKNKLWIGLCHLKETEDLGYFGYLTKNNFEVVDRKFKVSNGPAIDEKNNKLYFSDSFNSKVYQYNLKNFERKTLIKLKKKDGFPDGIALDNNNGLWVAHWAGAKVSRINLKNGKLDFSISLPALNITSVTFIGKNLNHLFVTSAKYGVTGKLLRRYPHSGSSFIIKTDYKGVKIPYTNINF</sequence>
<dbReference type="SUPFAM" id="SSF63829">
    <property type="entry name" value="Calcium-dependent phosphotriesterase"/>
    <property type="match status" value="1"/>
</dbReference>
<comment type="similarity">
    <text evidence="1">Belongs to the SMP-30/CGR1 family.</text>
</comment>
<dbReference type="PANTHER" id="PTHR10907">
    <property type="entry name" value="REGUCALCIN"/>
    <property type="match status" value="1"/>
</dbReference>
<dbReference type="EMBL" id="UINC01003096">
    <property type="protein sequence ID" value="SVA03322.1"/>
    <property type="molecule type" value="Genomic_DNA"/>
</dbReference>